<dbReference type="OrthoDB" id="1658288at2759"/>
<dbReference type="Proteomes" id="UP001152888">
    <property type="component" value="Unassembled WGS sequence"/>
</dbReference>
<evidence type="ECO:0000313" key="2">
    <source>
        <dbReference type="EMBL" id="CAH2011356.1"/>
    </source>
</evidence>
<comment type="caution">
    <text evidence="2">The sequence shown here is derived from an EMBL/GenBank/DDBJ whole genome shotgun (WGS) entry which is preliminary data.</text>
</comment>
<keyword evidence="3" id="KW-1185">Reference proteome</keyword>
<name>A0A9P0Q5H0_ACAOB</name>
<feature type="chain" id="PRO_5040194090" evidence="1">
    <location>
        <begin position="16"/>
        <end position="110"/>
    </location>
</feature>
<feature type="signal peptide" evidence="1">
    <location>
        <begin position="1"/>
        <end position="15"/>
    </location>
</feature>
<organism evidence="2 3">
    <name type="scientific">Acanthoscelides obtectus</name>
    <name type="common">Bean weevil</name>
    <name type="synonym">Bruchus obtectus</name>
    <dbReference type="NCBI Taxonomy" id="200917"/>
    <lineage>
        <taxon>Eukaryota</taxon>
        <taxon>Metazoa</taxon>
        <taxon>Ecdysozoa</taxon>
        <taxon>Arthropoda</taxon>
        <taxon>Hexapoda</taxon>
        <taxon>Insecta</taxon>
        <taxon>Pterygota</taxon>
        <taxon>Neoptera</taxon>
        <taxon>Endopterygota</taxon>
        <taxon>Coleoptera</taxon>
        <taxon>Polyphaga</taxon>
        <taxon>Cucujiformia</taxon>
        <taxon>Chrysomeloidea</taxon>
        <taxon>Chrysomelidae</taxon>
        <taxon>Bruchinae</taxon>
        <taxon>Bruchini</taxon>
        <taxon>Acanthoscelides</taxon>
    </lineage>
</organism>
<reference evidence="2" key="1">
    <citation type="submission" date="2022-03" db="EMBL/GenBank/DDBJ databases">
        <authorList>
            <person name="Sayadi A."/>
        </authorList>
    </citation>
    <scope>NUCLEOTIDE SEQUENCE</scope>
</reference>
<keyword evidence="1" id="KW-0732">Signal</keyword>
<dbReference type="SUPFAM" id="SSF48452">
    <property type="entry name" value="TPR-like"/>
    <property type="match status" value="1"/>
</dbReference>
<dbReference type="InterPro" id="IPR011990">
    <property type="entry name" value="TPR-like_helical_dom_sf"/>
</dbReference>
<dbReference type="Gene3D" id="1.25.40.10">
    <property type="entry name" value="Tetratricopeptide repeat domain"/>
    <property type="match status" value="1"/>
</dbReference>
<evidence type="ECO:0000313" key="3">
    <source>
        <dbReference type="Proteomes" id="UP001152888"/>
    </source>
</evidence>
<dbReference type="EMBL" id="CAKOFQ010008066">
    <property type="protein sequence ID" value="CAH2011356.1"/>
    <property type="molecule type" value="Genomic_DNA"/>
</dbReference>
<evidence type="ECO:0000256" key="1">
    <source>
        <dbReference type="SAM" id="SignalP"/>
    </source>
</evidence>
<dbReference type="AlphaFoldDB" id="A0A9P0Q5H0"/>
<dbReference type="PANTHER" id="PTHR44809:SF1">
    <property type="entry name" value="PROTEIN O-MANNOSYL-TRANSFERASE TMTC1"/>
    <property type="match status" value="1"/>
</dbReference>
<dbReference type="InterPro" id="IPR052943">
    <property type="entry name" value="TMTC_O-mannosyl-trnsfr"/>
</dbReference>
<accession>A0A9P0Q5H0</accession>
<proteinExistence type="predicted"/>
<dbReference type="PANTHER" id="PTHR44809">
    <property type="match status" value="1"/>
</dbReference>
<gene>
    <name evidence="2" type="ORF">ACAOBT_LOCUS32146</name>
</gene>
<protein>
    <submittedName>
        <fullName evidence="2">Uncharacterized protein</fullName>
    </submittedName>
</protein>
<sequence>MVFFIVLLVATGTLRTIVRNRDWRSRDSLLRAGLETLPHNAKMHYNYANFLRDSKRPELAKLHYHTALSAHNNLGTLLNSSRAAEYHFLAAIRYSADHVNAHYNLGQLYS</sequence>